<keyword evidence="3" id="KW-1185">Reference proteome</keyword>
<feature type="transmembrane region" description="Helical" evidence="1">
    <location>
        <begin position="198"/>
        <end position="219"/>
    </location>
</feature>
<evidence type="ECO:0000256" key="1">
    <source>
        <dbReference type="SAM" id="Phobius"/>
    </source>
</evidence>
<keyword evidence="1" id="KW-1133">Transmembrane helix</keyword>
<evidence type="ECO:0000313" key="3">
    <source>
        <dbReference type="Proteomes" id="UP000285710"/>
    </source>
</evidence>
<dbReference type="AlphaFoldDB" id="A0A443IX49"/>
<feature type="transmembrane region" description="Helical" evidence="1">
    <location>
        <begin position="246"/>
        <end position="268"/>
    </location>
</feature>
<feature type="transmembrane region" description="Helical" evidence="1">
    <location>
        <begin position="275"/>
        <end position="297"/>
    </location>
</feature>
<keyword evidence="1" id="KW-0812">Transmembrane</keyword>
<keyword evidence="1" id="KW-0472">Membrane</keyword>
<feature type="transmembrane region" description="Helical" evidence="1">
    <location>
        <begin position="163"/>
        <end position="186"/>
    </location>
</feature>
<evidence type="ECO:0008006" key="4">
    <source>
        <dbReference type="Google" id="ProtNLM"/>
    </source>
</evidence>
<feature type="transmembrane region" description="Helical" evidence="1">
    <location>
        <begin position="70"/>
        <end position="103"/>
    </location>
</feature>
<accession>A0A443IX49</accession>
<protein>
    <recommendedName>
        <fullName evidence="4">Glycosyltransferase RgtA/B/C/D-like domain-containing protein</fullName>
    </recommendedName>
</protein>
<evidence type="ECO:0000313" key="2">
    <source>
        <dbReference type="EMBL" id="RWR12659.1"/>
    </source>
</evidence>
<organism evidence="2 3">
    <name type="scientific">Paenirhodobacter populi</name>
    <dbReference type="NCBI Taxonomy" id="2306993"/>
    <lineage>
        <taxon>Bacteria</taxon>
        <taxon>Pseudomonadati</taxon>
        <taxon>Pseudomonadota</taxon>
        <taxon>Alphaproteobacteria</taxon>
        <taxon>Rhodobacterales</taxon>
        <taxon>Rhodobacter group</taxon>
        <taxon>Paenirhodobacter</taxon>
    </lineage>
</organism>
<reference evidence="2 3" key="1">
    <citation type="submission" date="2019-01" db="EMBL/GenBank/DDBJ databases">
        <title>Sinorhodobacter populi sp. nov. isolated from the symptomatic bark tissue of Populus euramericana canker.</title>
        <authorList>
            <person name="Xu G."/>
        </authorList>
    </citation>
    <scope>NUCLEOTIDE SEQUENCE [LARGE SCALE GENOMIC DNA]</scope>
    <source>
        <strain evidence="2 3">2D-5</strain>
    </source>
</reference>
<reference evidence="2 3" key="2">
    <citation type="submission" date="2019-01" db="EMBL/GenBank/DDBJ databases">
        <authorList>
            <person name="Li Y."/>
        </authorList>
    </citation>
    <scope>NUCLEOTIDE SEQUENCE [LARGE SCALE GENOMIC DNA]</scope>
    <source>
        <strain evidence="2 3">2D-5</strain>
    </source>
</reference>
<feature type="transmembrane region" description="Helical" evidence="1">
    <location>
        <begin position="9"/>
        <end position="28"/>
    </location>
</feature>
<comment type="caution">
    <text evidence="2">The sequence shown here is derived from an EMBL/GenBank/DDBJ whole genome shotgun (WGS) entry which is preliminary data.</text>
</comment>
<dbReference type="EMBL" id="SAUW01000007">
    <property type="protein sequence ID" value="RWR12659.1"/>
    <property type="molecule type" value="Genomic_DNA"/>
</dbReference>
<proteinExistence type="predicted"/>
<dbReference type="RefSeq" id="WP_128269447.1">
    <property type="nucleotide sequence ID" value="NZ_SAUW01000007.1"/>
</dbReference>
<name>A0A443IX49_9RHOB</name>
<dbReference type="Proteomes" id="UP000285710">
    <property type="component" value="Unassembled WGS sequence"/>
</dbReference>
<gene>
    <name evidence="2" type="ORF">D2T33_08065</name>
</gene>
<sequence>MNWSRFDKGYWLLLPLSVFVVLTIATIIENRPIDFVLDDAYITIANAELLLRGGMDSYGNAGPTGATSPVHLFLVALLSFFLDVPVASFVWLFVLAAVYAAGLWRLLMAVGRSPFLAACGTLTGLIAGLAWVNLMNGLETGMAMAVIAWAACFSQQRRDMPLAVLAGVMPFVRPELAVLALFLAISTAWRLRGEPARLIRLAVVAALVAAVLAGLAWHFTGHVFSPTAEAKSAYFDEAPANFKNRLAMAFHALTLSGIVWPLVGLALLPALRDGWVYLGFVLAFFVASAISLPVAVYHNDYRYLYPFLPLGIAGWVAVAAQIRQITPVLALGTLCYVIAFPTVDWRYYRSAVKWNAAQEPIALWAEQNLPDGARILIHDAGYFAWHSRFVADPPRDFVLIDAVGLKTPSASRFHAEFTAPSRGRDRWKAVDQIAREGRAEYAIIANVGFWGDIETYLRDAGWSVEPVYPNPGRYQVFALQPPQ</sequence>
<feature type="transmembrane region" description="Helical" evidence="1">
    <location>
        <begin position="115"/>
        <end position="134"/>
    </location>
</feature>